<reference evidence="1" key="1">
    <citation type="submission" date="2017-07" db="EMBL/GenBank/DDBJ databases">
        <title>Taro Niue Genome Assembly and Annotation.</title>
        <authorList>
            <person name="Atibalentja N."/>
            <person name="Keating K."/>
            <person name="Fields C.J."/>
        </authorList>
    </citation>
    <scope>NUCLEOTIDE SEQUENCE</scope>
    <source>
        <strain evidence="1">Niue_2</strain>
        <tissue evidence="1">Leaf</tissue>
    </source>
</reference>
<comment type="caution">
    <text evidence="1">The sequence shown here is derived from an EMBL/GenBank/DDBJ whole genome shotgun (WGS) entry which is preliminary data.</text>
</comment>
<protein>
    <submittedName>
        <fullName evidence="1">Uncharacterized protein</fullName>
    </submittedName>
</protein>
<dbReference type="AlphaFoldDB" id="A0A843XKA8"/>
<dbReference type="Proteomes" id="UP000652761">
    <property type="component" value="Unassembled WGS sequence"/>
</dbReference>
<organism evidence="1 2">
    <name type="scientific">Colocasia esculenta</name>
    <name type="common">Wild taro</name>
    <name type="synonym">Arum esculentum</name>
    <dbReference type="NCBI Taxonomy" id="4460"/>
    <lineage>
        <taxon>Eukaryota</taxon>
        <taxon>Viridiplantae</taxon>
        <taxon>Streptophyta</taxon>
        <taxon>Embryophyta</taxon>
        <taxon>Tracheophyta</taxon>
        <taxon>Spermatophyta</taxon>
        <taxon>Magnoliopsida</taxon>
        <taxon>Liliopsida</taxon>
        <taxon>Araceae</taxon>
        <taxon>Aroideae</taxon>
        <taxon>Colocasieae</taxon>
        <taxon>Colocasia</taxon>
    </lineage>
</organism>
<evidence type="ECO:0000313" key="2">
    <source>
        <dbReference type="Proteomes" id="UP000652761"/>
    </source>
</evidence>
<accession>A0A843XKA8</accession>
<evidence type="ECO:0000313" key="1">
    <source>
        <dbReference type="EMBL" id="MQM19505.1"/>
    </source>
</evidence>
<dbReference type="EMBL" id="NMUH01008964">
    <property type="protein sequence ID" value="MQM19505.1"/>
    <property type="molecule type" value="Genomic_DNA"/>
</dbReference>
<gene>
    <name evidence="1" type="ORF">Taro_052511</name>
</gene>
<name>A0A843XKA8_COLES</name>
<proteinExistence type="predicted"/>
<sequence>MGIRMKSWRWTSTTGSGGEGFSQFYAVNQDPSLCCQGKSGVPTFEEDIVRSDSEREELWLLVVDVVLMLEMTSIGLVQAMQTQAHTQVTLQAQLEAQAPAPVPQEPGHGGPSIMERFKWMAPPSFKGESQPLPAESWMREIEKIFRAIRCAEEDKVSLATYMLQDWLCLSTARRWLSIDAVFPEVGNEDLSLPVDRPESAVDRCCVNLQELFKTTKDCTIKLTYNSYDVYDIT</sequence>
<keyword evidence="2" id="KW-1185">Reference proteome</keyword>